<feature type="non-terminal residue" evidence="1">
    <location>
        <position position="217"/>
    </location>
</feature>
<feature type="non-terminal residue" evidence="1">
    <location>
        <position position="1"/>
    </location>
</feature>
<dbReference type="AlphaFoldDB" id="A0AA38F4H6"/>
<proteinExistence type="predicted"/>
<protein>
    <submittedName>
        <fullName evidence="1">Uncharacterized protein</fullName>
    </submittedName>
</protein>
<accession>A0AA38F4H6</accession>
<evidence type="ECO:0000313" key="2">
    <source>
        <dbReference type="Proteomes" id="UP000824469"/>
    </source>
</evidence>
<reference evidence="1 2" key="1">
    <citation type="journal article" date="2021" name="Nat. Plants">
        <title>The Taxus genome provides insights into paclitaxel biosynthesis.</title>
        <authorList>
            <person name="Xiong X."/>
            <person name="Gou J."/>
            <person name="Liao Q."/>
            <person name="Li Y."/>
            <person name="Zhou Q."/>
            <person name="Bi G."/>
            <person name="Li C."/>
            <person name="Du R."/>
            <person name="Wang X."/>
            <person name="Sun T."/>
            <person name="Guo L."/>
            <person name="Liang H."/>
            <person name="Lu P."/>
            <person name="Wu Y."/>
            <person name="Zhang Z."/>
            <person name="Ro D.K."/>
            <person name="Shang Y."/>
            <person name="Huang S."/>
            <person name="Yan J."/>
        </authorList>
    </citation>
    <scope>NUCLEOTIDE SEQUENCE [LARGE SCALE GENOMIC DNA]</scope>
    <source>
        <strain evidence="1">Ta-2019</strain>
    </source>
</reference>
<gene>
    <name evidence="1" type="ORF">KI387_033073</name>
</gene>
<dbReference type="Proteomes" id="UP000824469">
    <property type="component" value="Unassembled WGS sequence"/>
</dbReference>
<keyword evidence="2" id="KW-1185">Reference proteome</keyword>
<sequence>DEGRLLKSIVTCVLKHMNKVAVEVAKHPVGLDKFVHDFEKSALESSKSHHNVKIGGIVDHQDQLDALLPGIDGFGSGSIIIVISRELGVLTSWGISSIYNMKGLDERVLIRGIKAATNGFYEDLGISSASHSQAQTPFQGCMELVRSSSRDFRRCRLLELVVVRDNNFNKEFATLSTGLVWLRSAEKFSVVAFVEEFESLELHQAGNLVELWGDEAD</sequence>
<comment type="caution">
    <text evidence="1">The sequence shown here is derived from an EMBL/GenBank/DDBJ whole genome shotgun (WGS) entry which is preliminary data.</text>
</comment>
<organism evidence="1 2">
    <name type="scientific">Taxus chinensis</name>
    <name type="common">Chinese yew</name>
    <name type="synonym">Taxus wallichiana var. chinensis</name>
    <dbReference type="NCBI Taxonomy" id="29808"/>
    <lineage>
        <taxon>Eukaryota</taxon>
        <taxon>Viridiplantae</taxon>
        <taxon>Streptophyta</taxon>
        <taxon>Embryophyta</taxon>
        <taxon>Tracheophyta</taxon>
        <taxon>Spermatophyta</taxon>
        <taxon>Pinopsida</taxon>
        <taxon>Pinidae</taxon>
        <taxon>Conifers II</taxon>
        <taxon>Cupressales</taxon>
        <taxon>Taxaceae</taxon>
        <taxon>Taxus</taxon>
    </lineage>
</organism>
<evidence type="ECO:0000313" key="1">
    <source>
        <dbReference type="EMBL" id="KAH9288956.1"/>
    </source>
</evidence>
<name>A0AA38F4H6_TAXCH</name>
<dbReference type="EMBL" id="JAHRHJ020003813">
    <property type="protein sequence ID" value="KAH9288956.1"/>
    <property type="molecule type" value="Genomic_DNA"/>
</dbReference>